<dbReference type="Gene3D" id="3.40.50.300">
    <property type="entry name" value="P-loop containing nucleotide triphosphate hydrolases"/>
    <property type="match status" value="1"/>
</dbReference>
<protein>
    <submittedName>
        <fullName evidence="2">GTPase</fullName>
    </submittedName>
</protein>
<dbReference type="PANTHER" id="PTHR43681:SF1">
    <property type="entry name" value="SARCALUMENIN"/>
    <property type="match status" value="1"/>
</dbReference>
<evidence type="ECO:0000259" key="1">
    <source>
        <dbReference type="Pfam" id="PF00350"/>
    </source>
</evidence>
<dbReference type="OrthoDB" id="5295100at2"/>
<dbReference type="KEGG" id="htl:HPTL_1687"/>
<dbReference type="InterPro" id="IPR051943">
    <property type="entry name" value="TRAFAC_Dynamin-like_GTPase"/>
</dbReference>
<dbReference type="AlphaFoldDB" id="A0A2Z6E0A7"/>
<proteinExistence type="predicted"/>
<evidence type="ECO:0000313" key="3">
    <source>
        <dbReference type="Proteomes" id="UP000262004"/>
    </source>
</evidence>
<reference evidence="2 3" key="1">
    <citation type="submission" date="2018-04" db="EMBL/GenBank/DDBJ databases">
        <title>Complete genome sequence of Hydrogenophilus thermoluteolus TH-1.</title>
        <authorList>
            <person name="Arai H."/>
        </authorList>
    </citation>
    <scope>NUCLEOTIDE SEQUENCE [LARGE SCALE GENOMIC DNA]</scope>
    <source>
        <strain evidence="2 3">TH-1</strain>
    </source>
</reference>
<name>A0A2Z6E0A7_HYDTE</name>
<dbReference type="RefSeq" id="WP_119335629.1">
    <property type="nucleotide sequence ID" value="NZ_AP018558.1"/>
</dbReference>
<dbReference type="SUPFAM" id="SSF52540">
    <property type="entry name" value="P-loop containing nucleoside triphosphate hydrolases"/>
    <property type="match status" value="1"/>
</dbReference>
<dbReference type="Pfam" id="PF00350">
    <property type="entry name" value="Dynamin_N"/>
    <property type="match status" value="1"/>
</dbReference>
<dbReference type="InterPro" id="IPR045063">
    <property type="entry name" value="Dynamin_N"/>
</dbReference>
<evidence type="ECO:0000313" key="2">
    <source>
        <dbReference type="EMBL" id="BBD77945.1"/>
    </source>
</evidence>
<dbReference type="Proteomes" id="UP000262004">
    <property type="component" value="Chromosome"/>
</dbReference>
<dbReference type="InterPro" id="IPR027417">
    <property type="entry name" value="P-loop_NTPase"/>
</dbReference>
<accession>A0A2Z6E0A7</accession>
<gene>
    <name evidence="2" type="ORF">HPTL_1687</name>
</gene>
<sequence length="639" mass="71304">MALGQYLIDFDAWRGSVRSALLIVQQALSDAGVAGRERVRARLLEAFDAVDTQRLRVAFLAEFSRGKTELINALFFADHGERILPSRTGRTTMCPTELEWFDGATPEVLLLPIAAARDVTLRDARMQPELWTRRPFDPQDTQSVLAATQGVCEVEQVSVDEAESLGFRIDPSGENGLEPQPDGTVLVPAWRHAIIRYPHPLLAAGLVIVDTPGLNAIGAEIDLTLSLLPECQAIVFVLGVDTGVTRSDLAVWRRFIQSGGDRSAATLVVLNKIDALEDGLRSEAEIEAEIDARVADVAHHLGVSVSHIFPLSAQRALVGRIRRDDALVTRSRITEFEAALSEALVDRRLEISEIHLKAALEGLLAATGIEAKLTQLHGQLEELNGLRHKNRARMLYLLKKVQSEKEELDALAERSKAAKALFAREAKALLELIGRRRIRAEVEQVVAALQQATFSAQMRSEIERFFDRISEWLEEGNRKLGELKTMVDKLYHRFETEYGLKCDPPSEPPQYETFIASIQDVREAALEQVAGWGFLLAHGKKRVIEQFASLVGREIEARWERHYRQFLAWVRVVMVPMDEALAEQAEALEKRMQSLARIRDSVDTLEPQIAVLEAEYQAWQDHRARIAAAIDGVRSAAGL</sequence>
<organism evidence="2 3">
    <name type="scientific">Hydrogenophilus thermoluteolus</name>
    <name type="common">Pseudomonas hydrogenothermophila</name>
    <dbReference type="NCBI Taxonomy" id="297"/>
    <lineage>
        <taxon>Bacteria</taxon>
        <taxon>Pseudomonadati</taxon>
        <taxon>Pseudomonadota</taxon>
        <taxon>Hydrogenophilia</taxon>
        <taxon>Hydrogenophilales</taxon>
        <taxon>Hydrogenophilaceae</taxon>
        <taxon>Hydrogenophilus</taxon>
    </lineage>
</organism>
<keyword evidence="3" id="KW-1185">Reference proteome</keyword>
<dbReference type="PANTHER" id="PTHR43681">
    <property type="entry name" value="TRANSMEMBRANE GTPASE FZO"/>
    <property type="match status" value="1"/>
</dbReference>
<dbReference type="EMBL" id="AP018558">
    <property type="protein sequence ID" value="BBD77945.1"/>
    <property type="molecule type" value="Genomic_DNA"/>
</dbReference>
<feature type="domain" description="Dynamin N-terminal" evidence="1">
    <location>
        <begin position="57"/>
        <end position="273"/>
    </location>
</feature>